<feature type="compositionally biased region" description="Low complexity" evidence="1">
    <location>
        <begin position="145"/>
        <end position="194"/>
    </location>
</feature>
<feature type="region of interest" description="Disordered" evidence="1">
    <location>
        <begin position="123"/>
        <end position="194"/>
    </location>
</feature>
<protein>
    <recommendedName>
        <fullName evidence="2">Myb/SANT-like DNA-binding domain-containing protein</fullName>
    </recommendedName>
</protein>
<dbReference type="Gene3D" id="1.10.10.60">
    <property type="entry name" value="Homeodomain-like"/>
    <property type="match status" value="1"/>
</dbReference>
<dbReference type="Pfam" id="PF13837">
    <property type="entry name" value="Myb_DNA-bind_4"/>
    <property type="match status" value="1"/>
</dbReference>
<feature type="domain" description="Myb/SANT-like DNA-binding" evidence="2">
    <location>
        <begin position="14"/>
        <end position="103"/>
    </location>
</feature>
<dbReference type="OrthoDB" id="8933168at2759"/>
<comment type="caution">
    <text evidence="3">The sequence shown here is derived from an EMBL/GenBank/DDBJ whole genome shotgun (WGS) entry which is preliminary data.</text>
</comment>
<gene>
    <name evidence="3" type="ORF">SKAU_G00018950</name>
</gene>
<evidence type="ECO:0000259" key="2">
    <source>
        <dbReference type="Pfam" id="PF13837"/>
    </source>
</evidence>
<evidence type="ECO:0000313" key="3">
    <source>
        <dbReference type="EMBL" id="KAJ8381117.1"/>
    </source>
</evidence>
<accession>A0A9Q1JE52</accession>
<dbReference type="EMBL" id="JAINUF010000001">
    <property type="protein sequence ID" value="KAJ8381117.1"/>
    <property type="molecule type" value="Genomic_DNA"/>
</dbReference>
<proteinExistence type="predicted"/>
<dbReference type="AlphaFoldDB" id="A0A9Q1JE52"/>
<keyword evidence="4" id="KW-1185">Reference proteome</keyword>
<organism evidence="3 4">
    <name type="scientific">Synaphobranchus kaupii</name>
    <name type="common">Kaup's arrowtooth eel</name>
    <dbReference type="NCBI Taxonomy" id="118154"/>
    <lineage>
        <taxon>Eukaryota</taxon>
        <taxon>Metazoa</taxon>
        <taxon>Chordata</taxon>
        <taxon>Craniata</taxon>
        <taxon>Vertebrata</taxon>
        <taxon>Euteleostomi</taxon>
        <taxon>Actinopterygii</taxon>
        <taxon>Neopterygii</taxon>
        <taxon>Teleostei</taxon>
        <taxon>Anguilliformes</taxon>
        <taxon>Synaphobranchidae</taxon>
        <taxon>Synaphobranchus</taxon>
    </lineage>
</organism>
<dbReference type="Proteomes" id="UP001152622">
    <property type="component" value="Chromosome 1"/>
</dbReference>
<reference evidence="3" key="1">
    <citation type="journal article" date="2023" name="Science">
        <title>Genome structures resolve the early diversification of teleost fishes.</title>
        <authorList>
            <person name="Parey E."/>
            <person name="Louis A."/>
            <person name="Montfort J."/>
            <person name="Bouchez O."/>
            <person name="Roques C."/>
            <person name="Iampietro C."/>
            <person name="Lluch J."/>
            <person name="Castinel A."/>
            <person name="Donnadieu C."/>
            <person name="Desvignes T."/>
            <person name="Floi Bucao C."/>
            <person name="Jouanno E."/>
            <person name="Wen M."/>
            <person name="Mejri S."/>
            <person name="Dirks R."/>
            <person name="Jansen H."/>
            <person name="Henkel C."/>
            <person name="Chen W.J."/>
            <person name="Zahm M."/>
            <person name="Cabau C."/>
            <person name="Klopp C."/>
            <person name="Thompson A.W."/>
            <person name="Robinson-Rechavi M."/>
            <person name="Braasch I."/>
            <person name="Lecointre G."/>
            <person name="Bobe J."/>
            <person name="Postlethwait J.H."/>
            <person name="Berthelot C."/>
            <person name="Roest Crollius H."/>
            <person name="Guiguen Y."/>
        </authorList>
    </citation>
    <scope>NUCLEOTIDE SEQUENCE</scope>
    <source>
        <strain evidence="3">WJC10195</strain>
    </source>
</reference>
<dbReference type="InterPro" id="IPR044822">
    <property type="entry name" value="Myb_DNA-bind_4"/>
</dbReference>
<name>A0A9Q1JE52_SYNKA</name>
<sequence length="253" mass="27782">MEKDTKPKEFMYVWSREETTEFIQRRSHSELLFTGRRNAARSGWETVLKEMGLGSKVTGLQAARKWENLKKKYRELKYPPTGLGVDFGDVTAASWPWYYAMDEALGQKASITPPVLMASLEDSFTSDTEPSTSTLTRPPAPPASAPTRPATPALARSAPPASTPTRSATPALTISDPTASTSDAPTSSASVVSAPVSVSALPTIPATKKPKKRVVNEILDFLKEDAAREEERERKNTEFNECFLALFESVLKK</sequence>
<evidence type="ECO:0000313" key="4">
    <source>
        <dbReference type="Proteomes" id="UP001152622"/>
    </source>
</evidence>
<evidence type="ECO:0000256" key="1">
    <source>
        <dbReference type="SAM" id="MobiDB-lite"/>
    </source>
</evidence>